<name>A0A318QJ96_9PROT</name>
<protein>
    <submittedName>
        <fullName evidence="1">Uncharacterized protein</fullName>
    </submittedName>
</protein>
<dbReference type="EMBL" id="NKTX01000066">
    <property type="protein sequence ID" value="PYD79757.1"/>
    <property type="molecule type" value="Genomic_DNA"/>
</dbReference>
<gene>
    <name evidence="1" type="ORF">CFR80_14795</name>
</gene>
<dbReference type="Proteomes" id="UP000247417">
    <property type="component" value="Unassembled WGS sequence"/>
</dbReference>
<dbReference type="AlphaFoldDB" id="A0A318QJ96"/>
<evidence type="ECO:0000313" key="1">
    <source>
        <dbReference type="EMBL" id="PYD79757.1"/>
    </source>
</evidence>
<dbReference type="RefSeq" id="WP_110507609.1">
    <property type="nucleotide sequence ID" value="NZ_NKTX01000066.1"/>
</dbReference>
<proteinExistence type="predicted"/>
<organism evidence="1 2">
    <name type="scientific">Komagataeibacter oboediens</name>
    <dbReference type="NCBI Taxonomy" id="65958"/>
    <lineage>
        <taxon>Bacteria</taxon>
        <taxon>Pseudomonadati</taxon>
        <taxon>Pseudomonadota</taxon>
        <taxon>Alphaproteobacteria</taxon>
        <taxon>Acetobacterales</taxon>
        <taxon>Acetobacteraceae</taxon>
        <taxon>Komagataeibacter</taxon>
    </lineage>
</organism>
<accession>A0A318QJ96</accession>
<comment type="caution">
    <text evidence="1">The sequence shown here is derived from an EMBL/GenBank/DDBJ whole genome shotgun (WGS) entry which is preliminary data.</text>
</comment>
<sequence>MTANQTDTETYAAIIAGLDSENENDLQCAFEKKHSVSMETHKRLLTGYGLPAESAKKQVLQMAEVALEEQIKDKHQHALLHIDNIREGQEAAAKQEAANARLKNNSHE</sequence>
<evidence type="ECO:0000313" key="2">
    <source>
        <dbReference type="Proteomes" id="UP000247417"/>
    </source>
</evidence>
<reference evidence="1 2" key="1">
    <citation type="submission" date="2017-07" db="EMBL/GenBank/DDBJ databases">
        <title>A draft genome sequence of Komagataeibacter oboediens LMG 18849.</title>
        <authorList>
            <person name="Skraban J."/>
            <person name="Cleenwerck I."/>
            <person name="Vandamme P."/>
            <person name="Trcek J."/>
        </authorList>
    </citation>
    <scope>NUCLEOTIDE SEQUENCE [LARGE SCALE GENOMIC DNA]</scope>
    <source>
        <strain evidence="1 2">LMG 18849</strain>
    </source>
</reference>